<dbReference type="SMART" id="SM00267">
    <property type="entry name" value="GGDEF"/>
    <property type="match status" value="1"/>
</dbReference>
<dbReference type="Proteomes" id="UP000010473">
    <property type="component" value="Chromosome"/>
</dbReference>
<dbReference type="CDD" id="cd00156">
    <property type="entry name" value="REC"/>
    <property type="match status" value="1"/>
</dbReference>
<protein>
    <submittedName>
        <fullName evidence="5">Response regulator receiver modulated diguanylate cyclase/phosphodiesterase</fullName>
    </submittedName>
</protein>
<sequence length="582" mass="66496">MSKLLRVLIVEDSEDDTDLLVIELERGGYQIIYQRVETKEEMQAALEVQEQWDIILADYFLPRFSANEALDLLKENNLDLPFIIVSGKIGEDTAVAAMKAGAHDYFIKGKLTRLIAAVERELREALLRQEHRHAQEKLKYLAYYDELTHLPNQRLFIHHLAQQIKNNQLFAVLLIKLERFSKIKYSLGHAFSDKLLIAAIKRIEVCLQPQDFLARVGTDEFAILHIFEKQVRNFSANNLSLEQQAQHQAKIIHNQLIEPFQVDKTIAFSGISIGIALNSLSYEQPEQFLQAADTAMNQAKPDFVNYAVVFDKKIHQNVVKRLQLENDLQQAITNNELHLNYQAIVNLKTEQINCLEVLVRWKHPFLGLVSPGKFIPLSEETGLIIPLGQWVLTEACQQLSLWQKQFSHSLPLAISVNVSGIQLSHPELISHIDRLLQNFSLTGKHLKLEITESVLMENPSAVTKVLEQLKQRDIQLCIDDFGTGYSSLNYLRYLPIDTVKIDRCFVSQEGNDKNYDILKAIINLAHSLELNVIAEGIETEAQLQMLRNLGCEYGQGFLLAHPLNSQNVRNLIEEQFGCWYSA</sequence>
<dbReference type="InterPro" id="IPR029787">
    <property type="entry name" value="Nucleotide_cyclase"/>
</dbReference>
<evidence type="ECO:0000259" key="3">
    <source>
        <dbReference type="PROSITE" id="PS50883"/>
    </source>
</evidence>
<keyword evidence="6" id="KW-1185">Reference proteome</keyword>
<dbReference type="InterPro" id="IPR001789">
    <property type="entry name" value="Sig_transdc_resp-reg_receiver"/>
</dbReference>
<dbReference type="InterPro" id="IPR001633">
    <property type="entry name" value="EAL_dom"/>
</dbReference>
<dbReference type="SMART" id="SM00052">
    <property type="entry name" value="EAL"/>
    <property type="match status" value="1"/>
</dbReference>
<dbReference type="InterPro" id="IPR050706">
    <property type="entry name" value="Cyclic-di-GMP_PDE-like"/>
</dbReference>
<dbReference type="SMART" id="SM00448">
    <property type="entry name" value="REC"/>
    <property type="match status" value="1"/>
</dbReference>
<dbReference type="PROSITE" id="PS50887">
    <property type="entry name" value="GGDEF"/>
    <property type="match status" value="1"/>
</dbReference>
<dbReference type="Gene3D" id="3.40.50.2300">
    <property type="match status" value="1"/>
</dbReference>
<evidence type="ECO:0000259" key="2">
    <source>
        <dbReference type="PROSITE" id="PS50110"/>
    </source>
</evidence>
<dbReference type="RefSeq" id="WP_015192282.1">
    <property type="nucleotide sequence ID" value="NC_019748.1"/>
</dbReference>
<organism evidence="5 6">
    <name type="scientific">Stanieria cyanosphaera (strain ATCC 29371 / PCC 7437)</name>
    <dbReference type="NCBI Taxonomy" id="111780"/>
    <lineage>
        <taxon>Bacteria</taxon>
        <taxon>Bacillati</taxon>
        <taxon>Cyanobacteriota</taxon>
        <taxon>Cyanophyceae</taxon>
        <taxon>Pleurocapsales</taxon>
        <taxon>Dermocarpellaceae</taxon>
        <taxon>Stanieria</taxon>
    </lineage>
</organism>
<evidence type="ECO:0000259" key="4">
    <source>
        <dbReference type="PROSITE" id="PS50887"/>
    </source>
</evidence>
<dbReference type="PANTHER" id="PTHR33121">
    <property type="entry name" value="CYCLIC DI-GMP PHOSPHODIESTERASE PDEF"/>
    <property type="match status" value="1"/>
</dbReference>
<name>K9XRA2_STAC7</name>
<keyword evidence="1" id="KW-0597">Phosphoprotein</keyword>
<dbReference type="eggNOG" id="COG0745">
    <property type="taxonomic scope" value="Bacteria"/>
</dbReference>
<gene>
    <name evidence="5" type="ordered locus">Sta7437_1029</name>
</gene>
<dbReference type="PROSITE" id="PS50110">
    <property type="entry name" value="RESPONSE_REGULATORY"/>
    <property type="match status" value="1"/>
</dbReference>
<feature type="modified residue" description="4-aspartylphosphate" evidence="1">
    <location>
        <position position="58"/>
    </location>
</feature>
<dbReference type="SUPFAM" id="SSF55073">
    <property type="entry name" value="Nucleotide cyclase"/>
    <property type="match status" value="1"/>
</dbReference>
<dbReference type="AlphaFoldDB" id="K9XRA2"/>
<accession>K9XRA2</accession>
<dbReference type="EMBL" id="CP003653">
    <property type="protein sequence ID" value="AFZ34609.1"/>
    <property type="molecule type" value="Genomic_DNA"/>
</dbReference>
<dbReference type="SUPFAM" id="SSF52172">
    <property type="entry name" value="CheY-like"/>
    <property type="match status" value="1"/>
</dbReference>
<dbReference type="GO" id="GO:0000160">
    <property type="term" value="P:phosphorelay signal transduction system"/>
    <property type="evidence" value="ECO:0007669"/>
    <property type="project" value="InterPro"/>
</dbReference>
<dbReference type="OrthoDB" id="425396at2"/>
<dbReference type="PANTHER" id="PTHR33121:SF70">
    <property type="entry name" value="SIGNALING PROTEIN YKOW"/>
    <property type="match status" value="1"/>
</dbReference>
<dbReference type="CDD" id="cd01949">
    <property type="entry name" value="GGDEF"/>
    <property type="match status" value="1"/>
</dbReference>
<dbReference type="eggNOG" id="COG5001">
    <property type="taxonomic scope" value="Bacteria"/>
</dbReference>
<dbReference type="InterPro" id="IPR000160">
    <property type="entry name" value="GGDEF_dom"/>
</dbReference>
<dbReference type="InterPro" id="IPR043128">
    <property type="entry name" value="Rev_trsase/Diguanyl_cyclase"/>
</dbReference>
<dbReference type="Pfam" id="PF00990">
    <property type="entry name" value="GGDEF"/>
    <property type="match status" value="1"/>
</dbReference>
<dbReference type="STRING" id="111780.Sta7437_1029"/>
<dbReference type="HOGENOM" id="CLU_000445_70_50_3"/>
<dbReference type="GO" id="GO:0071111">
    <property type="term" value="F:cyclic-guanylate-specific phosphodiesterase activity"/>
    <property type="evidence" value="ECO:0007669"/>
    <property type="project" value="InterPro"/>
</dbReference>
<dbReference type="Gene3D" id="3.20.20.450">
    <property type="entry name" value="EAL domain"/>
    <property type="match status" value="1"/>
</dbReference>
<dbReference type="PATRIC" id="fig|111780.3.peg.1072"/>
<dbReference type="InterPro" id="IPR011006">
    <property type="entry name" value="CheY-like_superfamily"/>
</dbReference>
<evidence type="ECO:0000313" key="5">
    <source>
        <dbReference type="EMBL" id="AFZ34609.1"/>
    </source>
</evidence>
<dbReference type="CDD" id="cd01948">
    <property type="entry name" value="EAL"/>
    <property type="match status" value="1"/>
</dbReference>
<dbReference type="Pfam" id="PF00563">
    <property type="entry name" value="EAL"/>
    <property type="match status" value="1"/>
</dbReference>
<dbReference type="PROSITE" id="PS50883">
    <property type="entry name" value="EAL"/>
    <property type="match status" value="1"/>
</dbReference>
<dbReference type="NCBIfam" id="TIGR00254">
    <property type="entry name" value="GGDEF"/>
    <property type="match status" value="1"/>
</dbReference>
<proteinExistence type="predicted"/>
<feature type="domain" description="GGDEF" evidence="4">
    <location>
        <begin position="168"/>
        <end position="312"/>
    </location>
</feature>
<feature type="domain" description="EAL" evidence="3">
    <location>
        <begin position="321"/>
        <end position="576"/>
    </location>
</feature>
<dbReference type="SUPFAM" id="SSF141868">
    <property type="entry name" value="EAL domain-like"/>
    <property type="match status" value="1"/>
</dbReference>
<evidence type="ECO:0000313" key="6">
    <source>
        <dbReference type="Proteomes" id="UP000010473"/>
    </source>
</evidence>
<dbReference type="Gene3D" id="3.30.70.270">
    <property type="match status" value="1"/>
</dbReference>
<reference evidence="6" key="1">
    <citation type="journal article" date="2013" name="Proc. Natl. Acad. Sci. U.S.A.">
        <title>Improving the coverage of the cyanobacterial phylum using diversity-driven genome sequencing.</title>
        <authorList>
            <person name="Shih P.M."/>
            <person name="Wu D."/>
            <person name="Latifi A."/>
            <person name="Axen S.D."/>
            <person name="Fewer D.P."/>
            <person name="Talla E."/>
            <person name="Calteau A."/>
            <person name="Cai F."/>
            <person name="Tandeau de Marsac N."/>
            <person name="Rippka R."/>
            <person name="Herdman M."/>
            <person name="Sivonen K."/>
            <person name="Coursin T."/>
            <person name="Laurent T."/>
            <person name="Goodwin L."/>
            <person name="Nolan M."/>
            <person name="Davenport K.W."/>
            <person name="Han C.S."/>
            <person name="Rubin E.M."/>
            <person name="Eisen J.A."/>
            <person name="Woyke T."/>
            <person name="Gugger M."/>
            <person name="Kerfeld C.A."/>
        </authorList>
    </citation>
    <scope>NUCLEOTIDE SEQUENCE [LARGE SCALE GENOMIC DNA]</scope>
    <source>
        <strain evidence="6">ATCC 29371 / PCC 7437</strain>
    </source>
</reference>
<evidence type="ECO:0000256" key="1">
    <source>
        <dbReference type="PROSITE-ProRule" id="PRU00169"/>
    </source>
</evidence>
<dbReference type="KEGG" id="scs:Sta7437_1029"/>
<dbReference type="Pfam" id="PF00072">
    <property type="entry name" value="Response_reg"/>
    <property type="match status" value="1"/>
</dbReference>
<feature type="domain" description="Response regulatory" evidence="2">
    <location>
        <begin position="6"/>
        <end position="123"/>
    </location>
</feature>
<dbReference type="InterPro" id="IPR035919">
    <property type="entry name" value="EAL_sf"/>
</dbReference>